<proteinExistence type="predicted"/>
<protein>
    <recommendedName>
        <fullName evidence="3">C2H2-type domain-containing protein</fullName>
    </recommendedName>
</protein>
<dbReference type="PROSITE" id="PS00028">
    <property type="entry name" value="ZINC_FINGER_C2H2_1"/>
    <property type="match status" value="1"/>
</dbReference>
<sequence length="444" mass="51842">MCIGKSLQTRSLPEGCDIGCAAVIVYYYIPYSNTKKREIYSIYVKKAARRMRHFFSRTKEEIKRKLTVLYSEPLASYRDVLDFDRGYEFFSENESQLVKYSSRWFYPERYDQIHERSRSEECPPNQMYRMTYENGQRNEWRLERLGHPGNQLARDLEKLGRTPYHIGMEGEKFRVVAATLQKCNSPFVRRTFQFTSNGIIETPETRDDGEQMKIFPVINQAKKGVTQKLVTIRRFRLVKKDGFSGEKSLVPQKIKIGNGEKPRFLTVRIRAKDKQNHGEQKTDLDSAPEVVRLTSSTEEEDFDYSEKAASPSNQTEETDDGEEPIAKTVRDGVIPEAEQKETEKKPTEEPDSNDTDEASAEYEDFGKRFSGYQIRQQRQECQFCTKRFLSSKQLRDHVRTHHPHQRYTRSGGSTEDRIKTATSKFGRTRRVLNIAGLRSKYKML</sequence>
<organism evidence="4">
    <name type="scientific">Menopon gallinae</name>
    <name type="common">poultry shaft louse</name>
    <dbReference type="NCBI Taxonomy" id="328185"/>
    <lineage>
        <taxon>Eukaryota</taxon>
        <taxon>Metazoa</taxon>
        <taxon>Ecdysozoa</taxon>
        <taxon>Arthropoda</taxon>
        <taxon>Hexapoda</taxon>
        <taxon>Insecta</taxon>
        <taxon>Pterygota</taxon>
        <taxon>Neoptera</taxon>
        <taxon>Paraneoptera</taxon>
        <taxon>Psocodea</taxon>
        <taxon>Troctomorpha</taxon>
        <taxon>Phthiraptera</taxon>
        <taxon>Amblycera</taxon>
        <taxon>Menoponidae</taxon>
        <taxon>Menopon</taxon>
    </lineage>
</organism>
<evidence type="ECO:0000256" key="1">
    <source>
        <dbReference type="PROSITE-ProRule" id="PRU00042"/>
    </source>
</evidence>
<comment type="caution">
    <text evidence="4">The sequence shown here is derived from an EMBL/GenBank/DDBJ whole genome shotgun (WGS) entry which is preliminary data.</text>
</comment>
<name>A0AAW2IBT3_9NEOP</name>
<dbReference type="EMBL" id="JARGDH010000001">
    <property type="protein sequence ID" value="KAL0279406.1"/>
    <property type="molecule type" value="Genomic_DNA"/>
</dbReference>
<dbReference type="AlphaFoldDB" id="A0AAW2IBT3"/>
<feature type="region of interest" description="Disordered" evidence="2">
    <location>
        <begin position="272"/>
        <end position="359"/>
    </location>
</feature>
<dbReference type="PROSITE" id="PS50157">
    <property type="entry name" value="ZINC_FINGER_C2H2_2"/>
    <property type="match status" value="1"/>
</dbReference>
<keyword evidence="1" id="KW-0479">Metal-binding</keyword>
<reference evidence="4" key="1">
    <citation type="journal article" date="2024" name="Gigascience">
        <title>Chromosome-level genome of the poultry shaft louse Menopon gallinae provides insight into the host-switching and adaptive evolution of parasitic lice.</title>
        <authorList>
            <person name="Xu Y."/>
            <person name="Ma L."/>
            <person name="Liu S."/>
            <person name="Liang Y."/>
            <person name="Liu Q."/>
            <person name="He Z."/>
            <person name="Tian L."/>
            <person name="Duan Y."/>
            <person name="Cai W."/>
            <person name="Li H."/>
            <person name="Song F."/>
        </authorList>
    </citation>
    <scope>NUCLEOTIDE SEQUENCE</scope>
    <source>
        <strain evidence="4">Cailab_2023a</strain>
    </source>
</reference>
<feature type="compositionally biased region" description="Basic residues" evidence="2">
    <location>
        <begin position="398"/>
        <end position="407"/>
    </location>
</feature>
<dbReference type="InterPro" id="IPR013087">
    <property type="entry name" value="Znf_C2H2_type"/>
</dbReference>
<accession>A0AAW2IBT3</accession>
<feature type="compositionally biased region" description="Basic and acidic residues" evidence="2">
    <location>
        <begin position="272"/>
        <end position="284"/>
    </location>
</feature>
<feature type="compositionally biased region" description="Basic and acidic residues" evidence="2">
    <location>
        <begin position="337"/>
        <end position="348"/>
    </location>
</feature>
<evidence type="ECO:0000259" key="3">
    <source>
        <dbReference type="PROSITE" id="PS50157"/>
    </source>
</evidence>
<feature type="region of interest" description="Disordered" evidence="2">
    <location>
        <begin position="395"/>
        <end position="416"/>
    </location>
</feature>
<evidence type="ECO:0000313" key="4">
    <source>
        <dbReference type="EMBL" id="KAL0279406.1"/>
    </source>
</evidence>
<feature type="compositionally biased region" description="Acidic residues" evidence="2">
    <location>
        <begin position="349"/>
        <end position="359"/>
    </location>
</feature>
<keyword evidence="1" id="KW-0863">Zinc-finger</keyword>
<gene>
    <name evidence="4" type="ORF">PYX00_000974</name>
</gene>
<keyword evidence="1" id="KW-0862">Zinc</keyword>
<evidence type="ECO:0000256" key="2">
    <source>
        <dbReference type="SAM" id="MobiDB-lite"/>
    </source>
</evidence>
<feature type="domain" description="C2H2-type" evidence="3">
    <location>
        <begin position="379"/>
        <end position="406"/>
    </location>
</feature>
<dbReference type="GO" id="GO:0008270">
    <property type="term" value="F:zinc ion binding"/>
    <property type="evidence" value="ECO:0007669"/>
    <property type="project" value="UniProtKB-KW"/>
</dbReference>